<comment type="caution">
    <text evidence="1">The sequence shown here is derived from an EMBL/GenBank/DDBJ whole genome shotgun (WGS) entry which is preliminary data.</text>
</comment>
<keyword evidence="2" id="KW-1185">Reference proteome</keyword>
<name>A0A371IUM8_9FIRM</name>
<protein>
    <submittedName>
        <fullName evidence="1">Uncharacterized protein</fullName>
    </submittedName>
</protein>
<evidence type="ECO:0000313" key="2">
    <source>
        <dbReference type="Proteomes" id="UP000243494"/>
    </source>
</evidence>
<dbReference type="AlphaFoldDB" id="A0A371IUM8"/>
<proteinExistence type="predicted"/>
<dbReference type="Proteomes" id="UP000243494">
    <property type="component" value="Unassembled WGS sequence"/>
</dbReference>
<gene>
    <name evidence="1" type="ORF">CHF27_003655</name>
</gene>
<reference evidence="1 2" key="1">
    <citation type="journal article" date="2017" name="Genome Announc.">
        <title>Draft Genome Sequence of Romboutsia maritimum sp. nov. Strain CCRI-22766(T), Isolated from Coastal Estuarine Mud.</title>
        <authorList>
            <person name="Maheux A.F."/>
            <person name="Boudreau D.K."/>
            <person name="Berube E."/>
            <person name="Boissinot M."/>
            <person name="Raymond F."/>
            <person name="Brodeur S."/>
            <person name="Corbeil J."/>
            <person name="Brightwell G."/>
            <person name="Broda D."/>
            <person name="Omar R.F."/>
            <person name="Bergeron M.G."/>
        </authorList>
    </citation>
    <scope>NUCLEOTIDE SEQUENCE [LARGE SCALE GENOMIC DNA]</scope>
    <source>
        <strain evidence="1 2">CCRI-22766</strain>
    </source>
</reference>
<evidence type="ECO:0000313" key="1">
    <source>
        <dbReference type="EMBL" id="RDY24184.1"/>
    </source>
</evidence>
<accession>A0A371IUM8</accession>
<dbReference type="EMBL" id="NOJZ02000004">
    <property type="protein sequence ID" value="RDY24184.1"/>
    <property type="molecule type" value="Genomic_DNA"/>
</dbReference>
<organism evidence="1 2">
    <name type="scientific">Romboutsia maritimum</name>
    <dbReference type="NCBI Taxonomy" id="2020948"/>
    <lineage>
        <taxon>Bacteria</taxon>
        <taxon>Bacillati</taxon>
        <taxon>Bacillota</taxon>
        <taxon>Clostridia</taxon>
        <taxon>Peptostreptococcales</taxon>
        <taxon>Peptostreptococcaceae</taxon>
        <taxon>Romboutsia</taxon>
    </lineage>
</organism>
<sequence length="86" mass="10266">MTITISKQQIEMFYDNLKLYTKGDEASKVDSKFYLMFFVNTILNSLEEGEIVHFGNEIFESIDEFNKWLYNDYNKKLGTENLKYIL</sequence>
<dbReference type="RefSeq" id="WP_095406211.1">
    <property type="nucleotide sequence ID" value="NZ_NOJZ02000004.1"/>
</dbReference>